<dbReference type="EMBL" id="AABL01001001">
    <property type="protein sequence ID" value="EAA15191.1"/>
    <property type="molecule type" value="Genomic_DNA"/>
</dbReference>
<proteinExistence type="predicted"/>
<protein>
    <submittedName>
        <fullName evidence="1">Uncharacterized protein</fullName>
    </submittedName>
</protein>
<reference evidence="1 2" key="1">
    <citation type="journal article" date="2002" name="Nature">
        <title>Genome sequence and comparative analysis of the model rodent malaria parasite Plasmodium yoelii yoelii.</title>
        <authorList>
            <person name="Carlton J.M."/>
            <person name="Angiuoli S.V."/>
            <person name="Suh B.B."/>
            <person name="Kooij T.W."/>
            <person name="Pertea M."/>
            <person name="Silva J.C."/>
            <person name="Ermolaeva M.D."/>
            <person name="Allen J.E."/>
            <person name="Selengut J.D."/>
            <person name="Koo H.L."/>
            <person name="Peterson J.D."/>
            <person name="Pop M."/>
            <person name="Kosack D.S."/>
            <person name="Shumway M.F."/>
            <person name="Bidwell S.L."/>
            <person name="Shallom S.J."/>
            <person name="van Aken S.E."/>
            <person name="Riedmuller S.B."/>
            <person name="Feldblyum T.V."/>
            <person name="Cho J.K."/>
            <person name="Quackenbush J."/>
            <person name="Sedegah M."/>
            <person name="Shoaibi A."/>
            <person name="Cummings L.M."/>
            <person name="Florens L."/>
            <person name="Yates J.R."/>
            <person name="Raine J.D."/>
            <person name="Sinden R.E."/>
            <person name="Harris M.A."/>
            <person name="Cunningham D.A."/>
            <person name="Preiser P.R."/>
            <person name="Bergman L.W."/>
            <person name="Vaidya A.B."/>
            <person name="van Lin L.H."/>
            <person name="Janse C.J."/>
            <person name="Waters A.P."/>
            <person name="Smith H.O."/>
            <person name="White O.R."/>
            <person name="Salzberg S.L."/>
            <person name="Venter J.C."/>
            <person name="Fraser C.M."/>
            <person name="Hoffman S.L."/>
            <person name="Gardner M.J."/>
            <person name="Carucci D.J."/>
        </authorList>
    </citation>
    <scope>NUCLEOTIDE SEQUENCE [LARGE SCALE GENOMIC DNA]</scope>
    <source>
        <strain evidence="1 2">17XNL</strain>
    </source>
</reference>
<organism evidence="1 2">
    <name type="scientific">Plasmodium yoelii yoelii</name>
    <dbReference type="NCBI Taxonomy" id="73239"/>
    <lineage>
        <taxon>Eukaryota</taxon>
        <taxon>Sar</taxon>
        <taxon>Alveolata</taxon>
        <taxon>Apicomplexa</taxon>
        <taxon>Aconoidasida</taxon>
        <taxon>Haemosporida</taxon>
        <taxon>Plasmodiidae</taxon>
        <taxon>Plasmodium</taxon>
        <taxon>Plasmodium (Vinckeia)</taxon>
    </lineage>
</organism>
<dbReference type="InParanoid" id="Q7RIZ2"/>
<dbReference type="Proteomes" id="UP000008553">
    <property type="component" value="Unassembled WGS sequence"/>
</dbReference>
<dbReference type="PaxDb" id="73239-Q7RIZ2"/>
<evidence type="ECO:0000313" key="2">
    <source>
        <dbReference type="Proteomes" id="UP000008553"/>
    </source>
</evidence>
<gene>
    <name evidence="1" type="ORF">PY03474</name>
</gene>
<sequence>MMKCDDDDEEEGMVFIWISLYKYADR</sequence>
<evidence type="ECO:0000313" key="1">
    <source>
        <dbReference type="EMBL" id="EAA15191.1"/>
    </source>
</evidence>
<dbReference type="AlphaFoldDB" id="Q7RIZ2"/>
<name>Q7RIZ2_PLAYO</name>
<comment type="caution">
    <text evidence="1">The sequence shown here is derived from an EMBL/GenBank/DDBJ whole genome shotgun (WGS) entry which is preliminary data.</text>
</comment>
<keyword evidence="2" id="KW-1185">Reference proteome</keyword>
<accession>Q7RIZ2</accession>